<gene>
    <name evidence="1" type="ORF">AXG55_00985</name>
</gene>
<keyword evidence="2" id="KW-1185">Reference proteome</keyword>
<accession>A0A1L4CXA7</accession>
<protein>
    <submittedName>
        <fullName evidence="1">Uncharacterized protein</fullName>
    </submittedName>
</protein>
<dbReference type="STRING" id="1915309.AXG55_00985"/>
<evidence type="ECO:0000313" key="1">
    <source>
        <dbReference type="EMBL" id="APJ02582.1"/>
    </source>
</evidence>
<proteinExistence type="predicted"/>
<reference evidence="1 2" key="1">
    <citation type="submission" date="2016-10" db="EMBL/GenBank/DDBJ databases">
        <title>Silvanigrella aquatica sp. nov., isolated from a freshwater lake located in the Black Forest, Germany, description of Silvanigrellaceae fam. nov., Silvanigrellales ord. nov., reclassification of the order Bdellovibrionales in the class Oligoflexia, reclassification of the families Bacteriovoracaceae and Halobacteriovoraceae in the new order Bacteriovoracales ord. nov., and reclassification of the family Pseudobacteriovoracaceae in the order Oligoflexiales.</title>
        <authorList>
            <person name="Hahn M.W."/>
            <person name="Schmidt J."/>
            <person name="Koll U."/>
            <person name="Rohde M."/>
            <person name="Verbag S."/>
            <person name="Pitt A."/>
            <person name="Nakai R."/>
            <person name="Naganuma T."/>
            <person name="Lang E."/>
        </authorList>
    </citation>
    <scope>NUCLEOTIDE SEQUENCE [LARGE SCALE GENOMIC DNA]</scope>
    <source>
        <strain evidence="1 2">MWH-Nonnen-W8red</strain>
    </source>
</reference>
<dbReference type="OrthoDB" id="5296542at2"/>
<dbReference type="AlphaFoldDB" id="A0A1L4CXA7"/>
<name>A0A1L4CXA7_9BACT</name>
<dbReference type="Proteomes" id="UP000184731">
    <property type="component" value="Chromosome"/>
</dbReference>
<dbReference type="KEGG" id="saqi:AXG55_00985"/>
<dbReference type="EMBL" id="CP017834">
    <property type="protein sequence ID" value="APJ02582.1"/>
    <property type="molecule type" value="Genomic_DNA"/>
</dbReference>
<sequence>MYKITKCILIYSFLIAFNVYSQYLTENQVQKINQKCLKNNQSQFEFARSHGFIDVTKELLLEKCIKNYKEVSFFKSYNQINNINELYYNTILKLENRISYLESINCFGDSELTRQYYCFQLQLGSVQLARNGGKRFLKRALITVNNLLVNDCINPVQ</sequence>
<evidence type="ECO:0000313" key="2">
    <source>
        <dbReference type="Proteomes" id="UP000184731"/>
    </source>
</evidence>
<organism evidence="1 2">
    <name type="scientific">Silvanigrella aquatica</name>
    <dbReference type="NCBI Taxonomy" id="1915309"/>
    <lineage>
        <taxon>Bacteria</taxon>
        <taxon>Pseudomonadati</taxon>
        <taxon>Bdellovibrionota</taxon>
        <taxon>Oligoflexia</taxon>
        <taxon>Silvanigrellales</taxon>
        <taxon>Silvanigrellaceae</taxon>
        <taxon>Silvanigrella</taxon>
    </lineage>
</organism>
<dbReference type="RefSeq" id="WP_148696291.1">
    <property type="nucleotide sequence ID" value="NZ_CP017834.1"/>
</dbReference>